<dbReference type="KEGG" id="lsm:121126063"/>
<organism evidence="1">
    <name type="scientific">Lepeophtheirus salmonis</name>
    <name type="common">Salmon louse</name>
    <name type="synonym">Caligus salmonis</name>
    <dbReference type="NCBI Taxonomy" id="72036"/>
    <lineage>
        <taxon>Eukaryota</taxon>
        <taxon>Metazoa</taxon>
        <taxon>Ecdysozoa</taxon>
        <taxon>Arthropoda</taxon>
        <taxon>Crustacea</taxon>
        <taxon>Multicrustacea</taxon>
        <taxon>Hexanauplia</taxon>
        <taxon>Copepoda</taxon>
        <taxon>Siphonostomatoida</taxon>
        <taxon>Caligidae</taxon>
        <taxon>Lepeophtheirus</taxon>
    </lineage>
</organism>
<evidence type="ECO:0000313" key="1">
    <source>
        <dbReference type="EMBL" id="CDW47501.1"/>
    </source>
</evidence>
<protein>
    <submittedName>
        <fullName evidence="1">Putative LOC100902024 [Metaseiulus occidentalis]</fullName>
    </submittedName>
</protein>
<sequence length="316" mass="35932">MPNKVSPLVWIINHGGQEIWNYIEDEEKIVCRICSYTCPFSPPSRIKRHLLSPSHIKNVDIYKSHVINDSVECSNGNFYSDLTKMLVTCNIPHSTVEHPNFSKFVEKYVGKKVPSRKTMNKLVNVVSKDVISKIKEEVVGKDLFIAVDETKEKQDRSISAVMIGPLDSFFQTRPYLVNLTDITLDYANNIADFVTQSIQITLGEDFDQGRFKVFITDGTPCSKRAGEDLQRLYPQLEHITCVPEGPNITTDLALNNLPPSNKLIAELKKTFLKAGHSKRSFLAMMDTVHTHSRSRLTVNSLRDMLIIKWNSKFTDL</sequence>
<dbReference type="AlphaFoldDB" id="A0A0K2VC51"/>
<name>A0A0K2VC51_LEPSM</name>
<reference evidence="1" key="1">
    <citation type="submission" date="2014-05" db="EMBL/GenBank/DDBJ databases">
        <authorList>
            <person name="Chronopoulou M."/>
        </authorList>
    </citation>
    <scope>NUCLEOTIDE SEQUENCE</scope>
    <source>
        <tissue evidence="1">Whole organism</tissue>
    </source>
</reference>
<proteinExistence type="predicted"/>
<dbReference type="GeneID" id="121126063"/>
<dbReference type="OrthoDB" id="7544923at2759"/>
<dbReference type="RefSeq" id="XP_040577283.1">
    <property type="nucleotide sequence ID" value="XM_040721349.2"/>
</dbReference>
<accession>A0A0K2VC51</accession>
<dbReference type="EMBL" id="HACA01030140">
    <property type="protein sequence ID" value="CDW47501.1"/>
    <property type="molecule type" value="Transcribed_RNA"/>
</dbReference>